<evidence type="ECO:0000256" key="1">
    <source>
        <dbReference type="SAM" id="MobiDB-lite"/>
    </source>
</evidence>
<dbReference type="Gene3D" id="2.40.380.10">
    <property type="entry name" value="FomD-like"/>
    <property type="match status" value="1"/>
</dbReference>
<evidence type="ECO:0000313" key="4">
    <source>
        <dbReference type="Proteomes" id="UP000199052"/>
    </source>
</evidence>
<dbReference type="Proteomes" id="UP000199052">
    <property type="component" value="Unassembled WGS sequence"/>
</dbReference>
<dbReference type="EMBL" id="FOOI01000001">
    <property type="protein sequence ID" value="SFF66856.1"/>
    <property type="molecule type" value="Genomic_DNA"/>
</dbReference>
<dbReference type="InterPro" id="IPR035930">
    <property type="entry name" value="FomD-like_sf"/>
</dbReference>
<dbReference type="InterPro" id="IPR007295">
    <property type="entry name" value="DUF402"/>
</dbReference>
<evidence type="ECO:0000259" key="2">
    <source>
        <dbReference type="Pfam" id="PF04167"/>
    </source>
</evidence>
<protein>
    <recommendedName>
        <fullName evidence="2">DUF402 domain-containing protein</fullName>
    </recommendedName>
</protein>
<dbReference type="STRING" id="504797.SAMN05421678_101336"/>
<organism evidence="3 4">
    <name type="scientific">Actinopolymorpha cephalotaxi</name>
    <dbReference type="NCBI Taxonomy" id="504797"/>
    <lineage>
        <taxon>Bacteria</taxon>
        <taxon>Bacillati</taxon>
        <taxon>Actinomycetota</taxon>
        <taxon>Actinomycetes</taxon>
        <taxon>Propionibacteriales</taxon>
        <taxon>Actinopolymorphaceae</taxon>
        <taxon>Actinopolymorpha</taxon>
    </lineage>
</organism>
<dbReference type="Pfam" id="PF04167">
    <property type="entry name" value="DUF402"/>
    <property type="match status" value="1"/>
</dbReference>
<feature type="domain" description="DUF402" evidence="2">
    <location>
        <begin position="62"/>
        <end position="178"/>
    </location>
</feature>
<feature type="region of interest" description="Disordered" evidence="1">
    <location>
        <begin position="1"/>
        <end position="33"/>
    </location>
</feature>
<gene>
    <name evidence="3" type="ORF">SAMN05421678_101336</name>
</gene>
<reference evidence="3 4" key="1">
    <citation type="submission" date="2016-10" db="EMBL/GenBank/DDBJ databases">
        <authorList>
            <person name="de Groot N.N."/>
        </authorList>
    </citation>
    <scope>NUCLEOTIDE SEQUENCE [LARGE SCALE GENOMIC DNA]</scope>
    <source>
        <strain evidence="3 4">CPCC 202808</strain>
    </source>
</reference>
<proteinExistence type="predicted"/>
<dbReference type="SUPFAM" id="SSF159234">
    <property type="entry name" value="FomD-like"/>
    <property type="match status" value="1"/>
</dbReference>
<name>A0A1I2KPJ8_9ACTN</name>
<dbReference type="RefSeq" id="WP_378079779.1">
    <property type="nucleotide sequence ID" value="NZ_JBHUHC010000001.1"/>
</dbReference>
<sequence length="202" mass="21443">MTARASGTAAQLSGATGETGAVDGVEPAASIHPPHVETYDVEAGINVDREGVSRSLDAWEVTGFGLYFSRPLTGHPTICWVQSWILPGLGIRVSDFRAHPGLVRSENHYVDVMATSVDGPVWRTVDHYLDILVRTGDGARVVDSDEFVAAVQAGLLGPADAERALESTYAAYAGIVGHGHDVDAWLRDLGIELTWAPPAEVG</sequence>
<evidence type="ECO:0000313" key="3">
    <source>
        <dbReference type="EMBL" id="SFF66856.1"/>
    </source>
</evidence>
<dbReference type="AlphaFoldDB" id="A0A1I2KPJ8"/>
<accession>A0A1I2KPJ8</accession>